<dbReference type="AlphaFoldDB" id="A0A2K8P6C5"/>
<feature type="chain" id="PRO_5014868759" description="Secreted protein" evidence="2">
    <location>
        <begin position="31"/>
        <end position="194"/>
    </location>
</feature>
<dbReference type="Proteomes" id="UP000231791">
    <property type="component" value="Chromosome"/>
</dbReference>
<organism evidence="3 4">
    <name type="scientific">Streptomyces lavendulae subsp. lavendulae</name>
    <dbReference type="NCBI Taxonomy" id="58340"/>
    <lineage>
        <taxon>Bacteria</taxon>
        <taxon>Bacillati</taxon>
        <taxon>Actinomycetota</taxon>
        <taxon>Actinomycetes</taxon>
        <taxon>Kitasatosporales</taxon>
        <taxon>Streptomycetaceae</taxon>
        <taxon>Streptomyces</taxon>
    </lineage>
</organism>
<proteinExistence type="predicted"/>
<dbReference type="OrthoDB" id="4326515at2"/>
<name>A0A2K8P6C5_STRLA</name>
<dbReference type="GeneID" id="49381545"/>
<gene>
    <name evidence="3" type="ORF">SLAV_01835</name>
</gene>
<dbReference type="KEGG" id="slx:SLAV_01835"/>
<dbReference type="EMBL" id="CP024985">
    <property type="protein sequence ID" value="ATZ22291.1"/>
    <property type="molecule type" value="Genomic_DNA"/>
</dbReference>
<evidence type="ECO:0000256" key="2">
    <source>
        <dbReference type="SAM" id="SignalP"/>
    </source>
</evidence>
<evidence type="ECO:0000256" key="1">
    <source>
        <dbReference type="SAM" id="MobiDB-lite"/>
    </source>
</evidence>
<evidence type="ECO:0000313" key="3">
    <source>
        <dbReference type="EMBL" id="ATZ22291.1"/>
    </source>
</evidence>
<protein>
    <recommendedName>
        <fullName evidence="5">Secreted protein</fullName>
    </recommendedName>
</protein>
<accession>A0A2K8P6C5</accession>
<feature type="region of interest" description="Disordered" evidence="1">
    <location>
        <begin position="28"/>
        <end position="72"/>
    </location>
</feature>
<feature type="compositionally biased region" description="Low complexity" evidence="1">
    <location>
        <begin position="55"/>
        <end position="70"/>
    </location>
</feature>
<evidence type="ECO:0000313" key="4">
    <source>
        <dbReference type="Proteomes" id="UP000231791"/>
    </source>
</evidence>
<feature type="signal peptide" evidence="2">
    <location>
        <begin position="1"/>
        <end position="30"/>
    </location>
</feature>
<keyword evidence="4" id="KW-1185">Reference proteome</keyword>
<feature type="compositionally biased region" description="Basic residues" evidence="1">
    <location>
        <begin position="39"/>
        <end position="54"/>
    </location>
</feature>
<reference evidence="3 4" key="1">
    <citation type="submission" date="2017-11" db="EMBL/GenBank/DDBJ databases">
        <title>Complete genome sequence of Streptomyces lavendulae subsp. lavendulae CCM 3239 (formerly 'Streptomyces aureofaciens CCM 3239'), the producer of the angucycline-type antibiotic auricin.</title>
        <authorList>
            <person name="Busche T."/>
            <person name="Novakova R."/>
            <person name="Al'Dilaimi A."/>
            <person name="Homerova D."/>
            <person name="Feckova L."/>
            <person name="Rezuchova B."/>
            <person name="Mingyar E."/>
            <person name="Csolleiova D."/>
            <person name="Bekeova C."/>
            <person name="Winkler A."/>
            <person name="Sevcikova B."/>
            <person name="Kalinowski J."/>
            <person name="Kormanec J."/>
            <person name="Ruckert C."/>
        </authorList>
    </citation>
    <scope>NUCLEOTIDE SEQUENCE [LARGE SCALE GENOMIC DNA]</scope>
    <source>
        <strain evidence="3 4">CCM 3239</strain>
    </source>
</reference>
<dbReference type="RefSeq" id="WP_158740499.1">
    <property type="nucleotide sequence ID" value="NZ_CP024985.1"/>
</dbReference>
<evidence type="ECO:0008006" key="5">
    <source>
        <dbReference type="Google" id="ProtNLM"/>
    </source>
</evidence>
<sequence length="194" mass="19792">MKTRIWAARSVATVSGVVLAGALLAPSAVAHSGPDPKGPGKHTSGKKTPAKKTPAKQAPAKPVVDGAQQGQVGGRKCVTSRDVASAVVDYSGSGLFETVFRSATDEQGHAFLNDSRNPGVWINLALVPGAPKCVYDTALAVTEEDPGHLYITLLASNGTLHQATCTSTSSSPFSPANLATACAPGFTELADTPV</sequence>
<keyword evidence="2" id="KW-0732">Signal</keyword>